<dbReference type="OrthoDB" id="9790390at2"/>
<comment type="caution">
    <text evidence="2">The sequence shown here is derived from an EMBL/GenBank/DDBJ whole genome shotgun (WGS) entry which is preliminary data.</text>
</comment>
<dbReference type="AlphaFoldDB" id="A0A3P3QK85"/>
<gene>
    <name evidence="2" type="ORF">EIK76_11320</name>
</gene>
<evidence type="ECO:0000259" key="1">
    <source>
        <dbReference type="PROSITE" id="PS51352"/>
    </source>
</evidence>
<keyword evidence="3" id="KW-1185">Reference proteome</keyword>
<dbReference type="InterPro" id="IPR036249">
    <property type="entry name" value="Thioredoxin-like_sf"/>
</dbReference>
<dbReference type="SUPFAM" id="SSF52833">
    <property type="entry name" value="Thioredoxin-like"/>
    <property type="match status" value="1"/>
</dbReference>
<dbReference type="GO" id="GO:0005737">
    <property type="term" value="C:cytoplasm"/>
    <property type="evidence" value="ECO:0007669"/>
    <property type="project" value="TreeGrafter"/>
</dbReference>
<dbReference type="InterPro" id="IPR011990">
    <property type="entry name" value="TPR-like_helical_dom_sf"/>
</dbReference>
<dbReference type="InterPro" id="IPR013766">
    <property type="entry name" value="Thioredoxin_domain"/>
</dbReference>
<dbReference type="Pfam" id="PF14561">
    <property type="entry name" value="TPR_20"/>
    <property type="match status" value="1"/>
</dbReference>
<dbReference type="CDD" id="cd02956">
    <property type="entry name" value="ybbN"/>
    <property type="match status" value="1"/>
</dbReference>
<organism evidence="2 3">
    <name type="scientific">Rheinheimera mesophila</name>
    <dbReference type="NCBI Taxonomy" id="1547515"/>
    <lineage>
        <taxon>Bacteria</taxon>
        <taxon>Pseudomonadati</taxon>
        <taxon>Pseudomonadota</taxon>
        <taxon>Gammaproteobacteria</taxon>
        <taxon>Chromatiales</taxon>
        <taxon>Chromatiaceae</taxon>
        <taxon>Rheinheimera</taxon>
    </lineage>
</organism>
<protein>
    <submittedName>
        <fullName evidence="2">Co-chaperone YbbN</fullName>
    </submittedName>
</protein>
<dbReference type="GO" id="GO:0006950">
    <property type="term" value="P:response to stress"/>
    <property type="evidence" value="ECO:0007669"/>
    <property type="project" value="UniProtKB-ARBA"/>
</dbReference>
<dbReference type="Pfam" id="PF14559">
    <property type="entry name" value="TPR_19"/>
    <property type="match status" value="1"/>
</dbReference>
<sequence>MSTNIKPVSIENVRELLELSFAQPVLFYFYSERSPACLNLGPVLQRIAQSYPNALTLAVVDCDQEQQLAAHFGVRSVPTVLFIKEGQPVDGFAGEEPEQAILQRLSVFLPKPEDMLLQQAQPLLQQQNFAEAYPLLKQANELAAERVDIRLQLALVQVELGQLDAAEKALATVLMADQDAFYQSVKARLELAKQAADSPEIKALEQALATNPDNKELQQQLAVQYHQVQRSAEALAVLFEILKQDLNFGEAKKLYLDILATLPKGEPLASSYRRKLYSLLY</sequence>
<dbReference type="PANTHER" id="PTHR45663">
    <property type="entry name" value="GEO12009P1"/>
    <property type="match status" value="1"/>
</dbReference>
<dbReference type="RefSeq" id="WP_046521420.1">
    <property type="nucleotide sequence ID" value="NZ_LAVS01000096.1"/>
</dbReference>
<dbReference type="Pfam" id="PF00085">
    <property type="entry name" value="Thioredoxin"/>
    <property type="match status" value="1"/>
</dbReference>
<reference evidence="2 3" key="1">
    <citation type="submission" date="2018-11" db="EMBL/GenBank/DDBJ databases">
        <title>Draft genome analysis of Rheinheimera mesophila isolated from an industrial waste site.</title>
        <authorList>
            <person name="Yu Q."/>
            <person name="Qi Y."/>
            <person name="Zhang H."/>
            <person name="Lu Y."/>
            <person name="Pu J."/>
        </authorList>
    </citation>
    <scope>NUCLEOTIDE SEQUENCE [LARGE SCALE GENOMIC DNA]</scope>
    <source>
        <strain evidence="2 3">IITR13</strain>
    </source>
</reference>
<feature type="domain" description="Thioredoxin" evidence="1">
    <location>
        <begin position="1"/>
        <end position="110"/>
    </location>
</feature>
<evidence type="ECO:0000313" key="3">
    <source>
        <dbReference type="Proteomes" id="UP000276260"/>
    </source>
</evidence>
<proteinExistence type="predicted"/>
<evidence type="ECO:0000313" key="2">
    <source>
        <dbReference type="EMBL" id="RRJ21455.1"/>
    </source>
</evidence>
<dbReference type="Proteomes" id="UP000276260">
    <property type="component" value="Unassembled WGS sequence"/>
</dbReference>
<accession>A0A3P3QK85</accession>
<dbReference type="EMBL" id="RRCF01000002">
    <property type="protein sequence ID" value="RRJ21455.1"/>
    <property type="molecule type" value="Genomic_DNA"/>
</dbReference>
<dbReference type="Gene3D" id="3.40.30.10">
    <property type="entry name" value="Glutaredoxin"/>
    <property type="match status" value="1"/>
</dbReference>
<dbReference type="SUPFAM" id="SSF48452">
    <property type="entry name" value="TPR-like"/>
    <property type="match status" value="1"/>
</dbReference>
<dbReference type="Gene3D" id="1.25.40.10">
    <property type="entry name" value="Tetratricopeptide repeat domain"/>
    <property type="match status" value="2"/>
</dbReference>
<name>A0A3P3QK85_9GAMM</name>
<dbReference type="PROSITE" id="PS51352">
    <property type="entry name" value="THIOREDOXIN_2"/>
    <property type="match status" value="1"/>
</dbReference>
<dbReference type="GO" id="GO:0015035">
    <property type="term" value="F:protein-disulfide reductase activity"/>
    <property type="evidence" value="ECO:0007669"/>
    <property type="project" value="TreeGrafter"/>
</dbReference>
<dbReference type="PANTHER" id="PTHR45663:SF11">
    <property type="entry name" value="GEO12009P1"/>
    <property type="match status" value="1"/>
</dbReference>